<name>A0A195FVH6_9HYME</name>
<dbReference type="Proteomes" id="UP000078541">
    <property type="component" value="Unassembled WGS sequence"/>
</dbReference>
<keyword evidence="2" id="KW-1185">Reference proteome</keyword>
<evidence type="ECO:0000313" key="1">
    <source>
        <dbReference type="EMBL" id="KYN44463.1"/>
    </source>
</evidence>
<dbReference type="AlphaFoldDB" id="A0A195FVH6"/>
<accession>A0A195FVH6</accession>
<sequence>MSIHSAQRIIHEIYVGISVNCSRQIYSVRYQRFINMTDVLFITIYATQNFSKKLNSVSFELRDGKSILFVMSPGPQPTSIHVPDILFKSLVNSFITIDTPRFCISLKQTCSAGFTMFNCVCTILLYTAPLLI</sequence>
<evidence type="ECO:0000313" key="2">
    <source>
        <dbReference type="Proteomes" id="UP000078541"/>
    </source>
</evidence>
<proteinExistence type="predicted"/>
<gene>
    <name evidence="1" type="ORF">ALC56_01161</name>
</gene>
<organism evidence="1 2">
    <name type="scientific">Trachymyrmex septentrionalis</name>
    <dbReference type="NCBI Taxonomy" id="34720"/>
    <lineage>
        <taxon>Eukaryota</taxon>
        <taxon>Metazoa</taxon>
        <taxon>Ecdysozoa</taxon>
        <taxon>Arthropoda</taxon>
        <taxon>Hexapoda</taxon>
        <taxon>Insecta</taxon>
        <taxon>Pterygota</taxon>
        <taxon>Neoptera</taxon>
        <taxon>Endopterygota</taxon>
        <taxon>Hymenoptera</taxon>
        <taxon>Apocrita</taxon>
        <taxon>Aculeata</taxon>
        <taxon>Formicoidea</taxon>
        <taxon>Formicidae</taxon>
        <taxon>Myrmicinae</taxon>
        <taxon>Trachymyrmex</taxon>
    </lineage>
</organism>
<protein>
    <submittedName>
        <fullName evidence="1">Uncharacterized protein</fullName>
    </submittedName>
</protein>
<dbReference type="EMBL" id="KQ981219">
    <property type="protein sequence ID" value="KYN44463.1"/>
    <property type="molecule type" value="Genomic_DNA"/>
</dbReference>
<reference evidence="1 2" key="1">
    <citation type="submission" date="2016-03" db="EMBL/GenBank/DDBJ databases">
        <title>Trachymyrmex septentrionalis WGS genome.</title>
        <authorList>
            <person name="Nygaard S."/>
            <person name="Hu H."/>
            <person name="Boomsma J."/>
            <person name="Zhang G."/>
        </authorList>
    </citation>
    <scope>NUCLEOTIDE SEQUENCE [LARGE SCALE GENOMIC DNA]</scope>
    <source>
        <strain evidence="1">Tsep2-gDNA-1</strain>
        <tissue evidence="1">Whole body</tissue>
    </source>
</reference>